<feature type="transmembrane region" description="Helical" evidence="2">
    <location>
        <begin position="242"/>
        <end position="260"/>
    </location>
</feature>
<evidence type="ECO:0000256" key="2">
    <source>
        <dbReference type="SAM" id="Phobius"/>
    </source>
</evidence>
<dbReference type="EMBL" id="NKUJ01000011">
    <property type="protein sequence ID" value="RMJ19178.1"/>
    <property type="molecule type" value="Genomic_DNA"/>
</dbReference>
<proteinExistence type="predicted"/>
<keyword evidence="2" id="KW-0812">Transmembrane</keyword>
<reference evidence="3 4" key="1">
    <citation type="submission" date="2017-06" db="EMBL/GenBank/DDBJ databases">
        <title>Comparative genomic analysis of Ambrosia Fusariam Clade fungi.</title>
        <authorList>
            <person name="Stajich J.E."/>
            <person name="Carrillo J."/>
            <person name="Kijimoto T."/>
            <person name="Eskalen A."/>
            <person name="O'Donnell K."/>
            <person name="Kasson M."/>
        </authorList>
    </citation>
    <scope>NUCLEOTIDE SEQUENCE [LARGE SCALE GENOMIC DNA]</scope>
    <source>
        <strain evidence="3">UCR3666</strain>
    </source>
</reference>
<name>A0A3M2SNQ0_9HYPO</name>
<organism evidence="3 4">
    <name type="scientific">Fusarium kuroshium</name>
    <dbReference type="NCBI Taxonomy" id="2010991"/>
    <lineage>
        <taxon>Eukaryota</taxon>
        <taxon>Fungi</taxon>
        <taxon>Dikarya</taxon>
        <taxon>Ascomycota</taxon>
        <taxon>Pezizomycotina</taxon>
        <taxon>Sordariomycetes</taxon>
        <taxon>Hypocreomycetidae</taxon>
        <taxon>Hypocreales</taxon>
        <taxon>Nectriaceae</taxon>
        <taxon>Fusarium</taxon>
        <taxon>Fusarium solani species complex</taxon>
    </lineage>
</organism>
<keyword evidence="2" id="KW-0472">Membrane</keyword>
<feature type="region of interest" description="Disordered" evidence="1">
    <location>
        <begin position="1"/>
        <end position="65"/>
    </location>
</feature>
<feature type="compositionally biased region" description="Low complexity" evidence="1">
    <location>
        <begin position="33"/>
        <end position="42"/>
    </location>
</feature>
<gene>
    <name evidence="3" type="ORF">CDV36_001203</name>
</gene>
<keyword evidence="2" id="KW-1133">Transmembrane helix</keyword>
<evidence type="ECO:0000313" key="4">
    <source>
        <dbReference type="Proteomes" id="UP000277212"/>
    </source>
</evidence>
<accession>A0A3M2SNQ0</accession>
<keyword evidence="4" id="KW-1185">Reference proteome</keyword>
<evidence type="ECO:0000313" key="3">
    <source>
        <dbReference type="EMBL" id="RMJ19178.1"/>
    </source>
</evidence>
<comment type="caution">
    <text evidence="3">The sequence shown here is derived from an EMBL/GenBank/DDBJ whole genome shotgun (WGS) entry which is preliminary data.</text>
</comment>
<sequence length="566" mass="61326">MASNPDEDPPPPPALFRHGQAVARKRKARSNRSNRSNRSDASTATHDTESQPAPSVPEPINPPIAETLNIPVENAGPTPITNPIPRVDGILDLLGLDTLFDRNPLLNLARHEPNDTSDHDAGDIAVAGRNPLGGLTQTSSHPETASIPVASTLPELTQNNIQNNNRNTYNLTVNNTYGEGVGFGGGRGGRGGGGGGGGGRWWFPPCGPYCTLPLILLVVLLVFVIAAAYGITTFWSNTVTSIQSSFSGLTSFVGLGYFAASSTKKPEPSATITFGKATSSVTTPTPIVPFSSGIVKAIDDVDHWVSILAQWPNTEAYLSENGVFWSGEGSVGFKDVGGFRDAWIVLSEDLRNLEKRIHSAFAPVDKDVSQFLEELRGHPATIRWHQEANRSPWQKLLAYLPWSDKSPFDVLYANHQRAEALSTRTAIGHDITIVDTANSIKNRLGRLRKGVCGLRNSVEITGYKLTWVGADDGGGFGDGVTTVASRGNLLCDIFARAELRMKKLNETLIELNESTQIPDALTTAMVSIRAQRHPGREILRDAEDDLVEWIGKLARPVRKLHRLEFD</sequence>
<evidence type="ECO:0000256" key="1">
    <source>
        <dbReference type="SAM" id="MobiDB-lite"/>
    </source>
</evidence>
<protein>
    <submittedName>
        <fullName evidence="3">Uncharacterized protein</fullName>
    </submittedName>
</protein>
<dbReference type="OrthoDB" id="5106970at2759"/>
<feature type="transmembrane region" description="Helical" evidence="2">
    <location>
        <begin position="214"/>
        <end position="235"/>
    </location>
</feature>
<dbReference type="Proteomes" id="UP000277212">
    <property type="component" value="Unassembled WGS sequence"/>
</dbReference>
<feature type="compositionally biased region" description="Basic residues" evidence="1">
    <location>
        <begin position="23"/>
        <end position="32"/>
    </location>
</feature>
<dbReference type="AlphaFoldDB" id="A0A3M2SNQ0"/>